<dbReference type="PANTHER" id="PTHR10996">
    <property type="entry name" value="2-HYDROXYACID DEHYDROGENASE-RELATED"/>
    <property type="match status" value="1"/>
</dbReference>
<sequence length="315" mass="31451">METIPSVLCFPALPGGSYPCLVARGLLQEVADAAAIAALPSSERAAVRVLITNATRGCDAALLALLPGLELLISLGAGLDRIDRPALAARGVALRAVGEALTEDVADLAMALTLMTARRLVAADAFARGGAWQGARFAPGRSLAGATMGIAGVGGRIGQAIRRRAEAARMHVVGLARPSAEGLGIALLPDMAALAAASDVLMLVLPGGAGLRHVVGTPVLRELGPDGILINVGRGELVDTTALIAALEQGMIAAAGLDVLEGEPAVPAALAALPNVTLTPHIGGATLGARARAAAIAEETVLDLLGLHAGRPASA</sequence>
<comment type="similarity">
    <text evidence="3">Belongs to the D-isomer specific 2-hydroxyacid dehydrogenase family.</text>
</comment>
<dbReference type="EMBL" id="JALPRX010000073">
    <property type="protein sequence ID" value="MCK8786102.1"/>
    <property type="molecule type" value="Genomic_DNA"/>
</dbReference>
<evidence type="ECO:0000313" key="7">
    <source>
        <dbReference type="Proteomes" id="UP001139516"/>
    </source>
</evidence>
<dbReference type="Gene3D" id="3.40.50.720">
    <property type="entry name" value="NAD(P)-binding Rossmann-like Domain"/>
    <property type="match status" value="2"/>
</dbReference>
<feature type="domain" description="D-isomer specific 2-hydroxyacid dehydrogenase catalytic" evidence="4">
    <location>
        <begin position="46"/>
        <end position="304"/>
    </location>
</feature>
<dbReference type="GO" id="GO:0005829">
    <property type="term" value="C:cytosol"/>
    <property type="evidence" value="ECO:0007669"/>
    <property type="project" value="TreeGrafter"/>
</dbReference>
<dbReference type="PANTHER" id="PTHR10996:SF178">
    <property type="entry name" value="2-HYDROXYACID DEHYDROGENASE YGL185C-RELATED"/>
    <property type="match status" value="1"/>
</dbReference>
<proteinExistence type="inferred from homology"/>
<protein>
    <submittedName>
        <fullName evidence="6">2-hydroxyacid dehydrogenase</fullName>
    </submittedName>
</protein>
<keyword evidence="1 3" id="KW-0560">Oxidoreductase</keyword>
<evidence type="ECO:0000256" key="1">
    <source>
        <dbReference type="ARBA" id="ARBA00023002"/>
    </source>
</evidence>
<accession>A0A9X2BUZ5</accession>
<dbReference type="GO" id="GO:0051287">
    <property type="term" value="F:NAD binding"/>
    <property type="evidence" value="ECO:0007669"/>
    <property type="project" value="InterPro"/>
</dbReference>
<dbReference type="RefSeq" id="WP_248668218.1">
    <property type="nucleotide sequence ID" value="NZ_JALPRX010000073.1"/>
</dbReference>
<name>A0A9X2BUZ5_9PROT</name>
<dbReference type="Proteomes" id="UP001139516">
    <property type="component" value="Unassembled WGS sequence"/>
</dbReference>
<dbReference type="GO" id="GO:0030267">
    <property type="term" value="F:glyoxylate reductase (NADPH) activity"/>
    <property type="evidence" value="ECO:0007669"/>
    <property type="project" value="TreeGrafter"/>
</dbReference>
<dbReference type="Pfam" id="PF02826">
    <property type="entry name" value="2-Hacid_dh_C"/>
    <property type="match status" value="1"/>
</dbReference>
<evidence type="ECO:0000256" key="2">
    <source>
        <dbReference type="ARBA" id="ARBA00023027"/>
    </source>
</evidence>
<feature type="domain" description="D-isomer specific 2-hydroxyacid dehydrogenase NAD-binding" evidence="5">
    <location>
        <begin position="110"/>
        <end position="283"/>
    </location>
</feature>
<dbReference type="InterPro" id="IPR006139">
    <property type="entry name" value="D-isomer_2_OHA_DH_cat_dom"/>
</dbReference>
<dbReference type="InterPro" id="IPR036291">
    <property type="entry name" value="NAD(P)-bd_dom_sf"/>
</dbReference>
<dbReference type="InterPro" id="IPR050223">
    <property type="entry name" value="D-isomer_2-hydroxyacid_DH"/>
</dbReference>
<evidence type="ECO:0000259" key="5">
    <source>
        <dbReference type="Pfam" id="PF02826"/>
    </source>
</evidence>
<dbReference type="Pfam" id="PF00389">
    <property type="entry name" value="2-Hacid_dh"/>
    <property type="match status" value="1"/>
</dbReference>
<dbReference type="InterPro" id="IPR006140">
    <property type="entry name" value="D-isomer_DH_NAD-bd"/>
</dbReference>
<gene>
    <name evidence="6" type="ORF">M0638_17140</name>
</gene>
<reference evidence="6" key="1">
    <citation type="submission" date="2022-04" db="EMBL/GenBank/DDBJ databases">
        <title>Roseomonas acroporae sp. nov., isolated from coral Acropora digitifera.</title>
        <authorList>
            <person name="Sun H."/>
        </authorList>
    </citation>
    <scope>NUCLEOTIDE SEQUENCE</scope>
    <source>
        <strain evidence="6">NAR14</strain>
    </source>
</reference>
<organism evidence="6 7">
    <name type="scientific">Roseomonas acroporae</name>
    <dbReference type="NCBI Taxonomy" id="2937791"/>
    <lineage>
        <taxon>Bacteria</taxon>
        <taxon>Pseudomonadati</taxon>
        <taxon>Pseudomonadota</taxon>
        <taxon>Alphaproteobacteria</taxon>
        <taxon>Acetobacterales</taxon>
        <taxon>Roseomonadaceae</taxon>
        <taxon>Roseomonas</taxon>
    </lineage>
</organism>
<evidence type="ECO:0000259" key="4">
    <source>
        <dbReference type="Pfam" id="PF00389"/>
    </source>
</evidence>
<evidence type="ECO:0000313" key="6">
    <source>
        <dbReference type="EMBL" id="MCK8786102.1"/>
    </source>
</evidence>
<dbReference type="SUPFAM" id="SSF51735">
    <property type="entry name" value="NAD(P)-binding Rossmann-fold domains"/>
    <property type="match status" value="1"/>
</dbReference>
<comment type="caution">
    <text evidence="6">The sequence shown here is derived from an EMBL/GenBank/DDBJ whole genome shotgun (WGS) entry which is preliminary data.</text>
</comment>
<dbReference type="SUPFAM" id="SSF52283">
    <property type="entry name" value="Formate/glycerate dehydrogenase catalytic domain-like"/>
    <property type="match status" value="1"/>
</dbReference>
<dbReference type="AlphaFoldDB" id="A0A9X2BUZ5"/>
<keyword evidence="7" id="KW-1185">Reference proteome</keyword>
<evidence type="ECO:0000256" key="3">
    <source>
        <dbReference type="RuleBase" id="RU003719"/>
    </source>
</evidence>
<keyword evidence="2" id="KW-0520">NAD</keyword>
<dbReference type="GO" id="GO:0016618">
    <property type="term" value="F:hydroxypyruvate reductase [NAD(P)H] activity"/>
    <property type="evidence" value="ECO:0007669"/>
    <property type="project" value="TreeGrafter"/>
</dbReference>